<feature type="transmembrane region" description="Helical" evidence="1">
    <location>
        <begin position="77"/>
        <end position="95"/>
    </location>
</feature>
<name>X0W5Z9_9ZZZZ</name>
<sequence>MSGAVVVIHQNRLMRRFRDAKATDLKAATTLADIGCRNSWVFRRMVARGVFIETMDGRFYMDEEAARQFVKLRWRTMIVFLAVVIVLFAILQIFIW</sequence>
<dbReference type="EMBL" id="BARS01035570">
    <property type="protein sequence ID" value="GAG20028.1"/>
    <property type="molecule type" value="Genomic_DNA"/>
</dbReference>
<protein>
    <submittedName>
        <fullName evidence="2">Uncharacterized protein</fullName>
    </submittedName>
</protein>
<gene>
    <name evidence="2" type="ORF">S01H1_54788</name>
</gene>
<accession>X0W5Z9</accession>
<keyword evidence="1" id="KW-0812">Transmembrane</keyword>
<organism evidence="2">
    <name type="scientific">marine sediment metagenome</name>
    <dbReference type="NCBI Taxonomy" id="412755"/>
    <lineage>
        <taxon>unclassified sequences</taxon>
        <taxon>metagenomes</taxon>
        <taxon>ecological metagenomes</taxon>
    </lineage>
</organism>
<keyword evidence="1" id="KW-1133">Transmembrane helix</keyword>
<comment type="caution">
    <text evidence="2">The sequence shown here is derived from an EMBL/GenBank/DDBJ whole genome shotgun (WGS) entry which is preliminary data.</text>
</comment>
<reference evidence="2" key="1">
    <citation type="journal article" date="2014" name="Front. Microbiol.">
        <title>High frequency of phylogenetically diverse reductive dehalogenase-homologous genes in deep subseafloor sedimentary metagenomes.</title>
        <authorList>
            <person name="Kawai M."/>
            <person name="Futagami T."/>
            <person name="Toyoda A."/>
            <person name="Takaki Y."/>
            <person name="Nishi S."/>
            <person name="Hori S."/>
            <person name="Arai W."/>
            <person name="Tsubouchi T."/>
            <person name="Morono Y."/>
            <person name="Uchiyama I."/>
            <person name="Ito T."/>
            <person name="Fujiyama A."/>
            <person name="Inagaki F."/>
            <person name="Takami H."/>
        </authorList>
    </citation>
    <scope>NUCLEOTIDE SEQUENCE</scope>
    <source>
        <strain evidence="2">Expedition CK06-06</strain>
    </source>
</reference>
<dbReference type="AlphaFoldDB" id="X0W5Z9"/>
<proteinExistence type="predicted"/>
<evidence type="ECO:0000313" key="2">
    <source>
        <dbReference type="EMBL" id="GAG20028.1"/>
    </source>
</evidence>
<evidence type="ECO:0000256" key="1">
    <source>
        <dbReference type="SAM" id="Phobius"/>
    </source>
</evidence>
<keyword evidence="1" id="KW-0472">Membrane</keyword>